<evidence type="ECO:0000259" key="2">
    <source>
        <dbReference type="PROSITE" id="PS50404"/>
    </source>
</evidence>
<accession>A0A2C9LSC6</accession>
<dbReference type="RefSeq" id="XP_055883917.1">
    <property type="nucleotide sequence ID" value="XM_056027942.1"/>
</dbReference>
<dbReference type="InterPro" id="IPR036249">
    <property type="entry name" value="Thioredoxin-like_sf"/>
</dbReference>
<dbReference type="Gene3D" id="3.40.30.10">
    <property type="entry name" value="Glutaredoxin"/>
    <property type="match status" value="1"/>
</dbReference>
<dbReference type="PROSITE" id="PS50404">
    <property type="entry name" value="GST_NTER"/>
    <property type="match status" value="1"/>
</dbReference>
<dbReference type="EnsemblMetazoa" id="BGLB034346-RD">
    <property type="protein sequence ID" value="BGLB034346-PD"/>
    <property type="gene ID" value="BGLB034346"/>
</dbReference>
<dbReference type="RefSeq" id="XP_055883919.1">
    <property type="nucleotide sequence ID" value="XM_056027944.1"/>
</dbReference>
<dbReference type="RefSeq" id="XP_055883918.1">
    <property type="nucleotide sequence ID" value="XM_056027943.1"/>
</dbReference>
<feature type="compositionally biased region" description="Acidic residues" evidence="1">
    <location>
        <begin position="80"/>
        <end position="97"/>
    </location>
</feature>
<dbReference type="InterPro" id="IPR010987">
    <property type="entry name" value="Glutathione-S-Trfase_C-like"/>
</dbReference>
<dbReference type="VEuPathDB" id="VectorBase:BGLB034346"/>
<dbReference type="KEGG" id="bgt:106073469"/>
<dbReference type="GO" id="GO:0004364">
    <property type="term" value="F:glutathione transferase activity"/>
    <property type="evidence" value="ECO:0007669"/>
    <property type="project" value="TreeGrafter"/>
</dbReference>
<feature type="domain" description="GST N-terminal" evidence="2">
    <location>
        <begin position="133"/>
        <end position="210"/>
    </location>
</feature>
<dbReference type="Gene3D" id="1.20.1050.10">
    <property type="match status" value="1"/>
</dbReference>
<feature type="region of interest" description="Disordered" evidence="1">
    <location>
        <begin position="1"/>
        <end position="26"/>
    </location>
</feature>
<evidence type="ECO:0000256" key="1">
    <source>
        <dbReference type="SAM" id="MobiDB-lite"/>
    </source>
</evidence>
<dbReference type="PANTHER" id="PTHR11571:SF153">
    <property type="entry name" value="GLUTATHIONE S-TRANSFERASE"/>
    <property type="match status" value="1"/>
</dbReference>
<dbReference type="OrthoDB" id="414243at2759"/>
<name>A0A2C9LSC6_BIOGL</name>
<dbReference type="VEuPathDB" id="VectorBase:BGLAX_042111"/>
<evidence type="ECO:0000259" key="3">
    <source>
        <dbReference type="PROSITE" id="PS50405"/>
    </source>
</evidence>
<sequence>MGSRRKSTGGNRDDQFEPEDESSGQRVNRMIYLGMVHPGTFAPWDGLEATVPNAAPLWVIGNRYSSTSLSFSDTNQYRTEEDDDEDDEDSDEEEEKYEDDMLNIMRAQVNAERKMRKLMRINKRKDEEEWKSSNYKLTSLKGKGDAELIRLLFVVASEPFTDERLTKEEWEERKSSTPYQSLPILSRCRKQWGETGAIVRMLARKLLLMGVLNDEHLIVEATYERLRRLQSKNSRAISWVINGEKNKEKLEWAQSQLLHVILPPALKEWDQLIQKTRGPFIAASGMTMADLAIVDFLDQCSSHLMIDTLMSDYMAVIDLITVIKNNPSVRKYSDDRHED</sequence>
<gene>
    <name evidence="4" type="primary">106073469</name>
    <name evidence="7 8 9 10 11" type="synonym">LOC106073469</name>
</gene>
<feature type="domain" description="GST C-terminal" evidence="3">
    <location>
        <begin position="212"/>
        <end position="339"/>
    </location>
</feature>
<dbReference type="STRING" id="6526.A0A2C9LSC6"/>
<dbReference type="RefSeq" id="XP_055883916.1">
    <property type="nucleotide sequence ID" value="XM_056027941.1"/>
</dbReference>
<dbReference type="InterPro" id="IPR004045">
    <property type="entry name" value="Glutathione_S-Trfase_N"/>
</dbReference>
<dbReference type="InterPro" id="IPR004046">
    <property type="entry name" value="GST_C"/>
</dbReference>
<evidence type="ECO:0000313" key="8">
    <source>
        <dbReference type="RefSeq" id="XP_055883917.1"/>
    </source>
</evidence>
<dbReference type="RefSeq" id="XP_055883920.1">
    <property type="nucleotide sequence ID" value="XM_056027945.1"/>
</dbReference>
<dbReference type="PROSITE" id="PS50405">
    <property type="entry name" value="GST_CTER"/>
    <property type="match status" value="1"/>
</dbReference>
<dbReference type="Proteomes" id="UP001165740">
    <property type="component" value="Chromosome 4"/>
</dbReference>
<dbReference type="EnsemblMetazoa" id="BGLB034346-RB">
    <property type="protein sequence ID" value="BGLB034346-PB"/>
    <property type="gene ID" value="BGLB034346"/>
</dbReference>
<feature type="region of interest" description="Disordered" evidence="1">
    <location>
        <begin position="70"/>
        <end position="97"/>
    </location>
</feature>
<dbReference type="InterPro" id="IPR036282">
    <property type="entry name" value="Glutathione-S-Trfase_C_sf"/>
</dbReference>
<dbReference type="AlphaFoldDB" id="A0A2C9LSC6"/>
<dbReference type="PANTHER" id="PTHR11571">
    <property type="entry name" value="GLUTATHIONE S-TRANSFERASE"/>
    <property type="match status" value="1"/>
</dbReference>
<evidence type="ECO:0000313" key="7">
    <source>
        <dbReference type="RefSeq" id="XP_055883916.1"/>
    </source>
</evidence>
<dbReference type="Pfam" id="PF14497">
    <property type="entry name" value="GST_C_3"/>
    <property type="match status" value="1"/>
</dbReference>
<dbReference type="EnsemblMetazoa" id="BGLB034346-RA">
    <property type="protein sequence ID" value="BGLB034346-PA"/>
    <property type="gene ID" value="BGLB034346"/>
</dbReference>
<evidence type="ECO:0000313" key="9">
    <source>
        <dbReference type="RefSeq" id="XP_055883918.1"/>
    </source>
</evidence>
<evidence type="ECO:0000313" key="4">
    <source>
        <dbReference type="EnsemblMetazoa" id="BGLB034346-PC"/>
    </source>
</evidence>
<dbReference type="InterPro" id="IPR050213">
    <property type="entry name" value="GST_superfamily"/>
</dbReference>
<reference evidence="4" key="1">
    <citation type="submission" date="2020-05" db="UniProtKB">
        <authorList>
            <consortium name="EnsemblMetazoa"/>
        </authorList>
    </citation>
    <scope>IDENTIFICATION</scope>
    <source>
        <strain evidence="4">BB02</strain>
    </source>
</reference>
<dbReference type="CDD" id="cd03039">
    <property type="entry name" value="GST_N_Sigma_like"/>
    <property type="match status" value="1"/>
</dbReference>
<proteinExistence type="predicted"/>
<evidence type="ECO:0000313" key="5">
    <source>
        <dbReference type="Proteomes" id="UP000076420"/>
    </source>
</evidence>
<organism evidence="4 5">
    <name type="scientific">Biomphalaria glabrata</name>
    <name type="common">Bloodfluke planorb</name>
    <name type="synonym">Freshwater snail</name>
    <dbReference type="NCBI Taxonomy" id="6526"/>
    <lineage>
        <taxon>Eukaryota</taxon>
        <taxon>Metazoa</taxon>
        <taxon>Spiralia</taxon>
        <taxon>Lophotrochozoa</taxon>
        <taxon>Mollusca</taxon>
        <taxon>Gastropoda</taxon>
        <taxon>Heterobranchia</taxon>
        <taxon>Euthyneura</taxon>
        <taxon>Panpulmonata</taxon>
        <taxon>Hygrophila</taxon>
        <taxon>Lymnaeoidea</taxon>
        <taxon>Planorbidae</taxon>
        <taxon>Biomphalaria</taxon>
    </lineage>
</organism>
<protein>
    <submittedName>
        <fullName evidence="7 8">Glutathione S-transferase 4-like</fullName>
    </submittedName>
</protein>
<evidence type="ECO:0000313" key="11">
    <source>
        <dbReference type="RefSeq" id="XP_055883920.1"/>
    </source>
</evidence>
<dbReference type="GO" id="GO:0006749">
    <property type="term" value="P:glutathione metabolic process"/>
    <property type="evidence" value="ECO:0007669"/>
    <property type="project" value="TreeGrafter"/>
</dbReference>
<reference evidence="7 8" key="2">
    <citation type="submission" date="2025-04" db="UniProtKB">
        <authorList>
            <consortium name="RefSeq"/>
        </authorList>
    </citation>
    <scope>IDENTIFICATION</scope>
</reference>
<dbReference type="SUPFAM" id="SSF47616">
    <property type="entry name" value="GST C-terminal domain-like"/>
    <property type="match status" value="1"/>
</dbReference>
<evidence type="ECO:0000313" key="10">
    <source>
        <dbReference type="RefSeq" id="XP_055883919.1"/>
    </source>
</evidence>
<evidence type="ECO:0000313" key="6">
    <source>
        <dbReference type="Proteomes" id="UP001165740"/>
    </source>
</evidence>
<keyword evidence="6" id="KW-1185">Reference proteome</keyword>
<dbReference type="EnsemblMetazoa" id="BGLB034346-RC">
    <property type="protein sequence ID" value="BGLB034346-PC"/>
    <property type="gene ID" value="BGLB034346"/>
</dbReference>
<dbReference type="SUPFAM" id="SSF52833">
    <property type="entry name" value="Thioredoxin-like"/>
    <property type="match status" value="1"/>
</dbReference>
<dbReference type="Proteomes" id="UP000076420">
    <property type="component" value="Unassembled WGS sequence"/>
</dbReference>